<keyword evidence="2" id="KW-0472">Membrane</keyword>
<keyword evidence="2" id="KW-1133">Transmembrane helix</keyword>
<evidence type="ECO:0000313" key="3">
    <source>
        <dbReference type="EMBL" id="VUC27220.1"/>
    </source>
</evidence>
<protein>
    <submittedName>
        <fullName evidence="3">Uncharacterized protein</fullName>
    </submittedName>
</protein>
<organism evidence="3 4">
    <name type="scientific">Bionectria ochroleuca</name>
    <name type="common">Gliocladium roseum</name>
    <dbReference type="NCBI Taxonomy" id="29856"/>
    <lineage>
        <taxon>Eukaryota</taxon>
        <taxon>Fungi</taxon>
        <taxon>Dikarya</taxon>
        <taxon>Ascomycota</taxon>
        <taxon>Pezizomycotina</taxon>
        <taxon>Sordariomycetes</taxon>
        <taxon>Hypocreomycetidae</taxon>
        <taxon>Hypocreales</taxon>
        <taxon>Bionectriaceae</taxon>
        <taxon>Clonostachys</taxon>
    </lineage>
</organism>
<accession>A0ABY6U826</accession>
<comment type="caution">
    <text evidence="3">The sequence shown here is derived from an EMBL/GenBank/DDBJ whole genome shotgun (WGS) entry which is preliminary data.</text>
</comment>
<name>A0ABY6U826_BIOOC</name>
<gene>
    <name evidence="3" type="ORF">CLO192961_LOCUS207454</name>
</gene>
<reference evidence="3 4" key="1">
    <citation type="submission" date="2019-06" db="EMBL/GenBank/DDBJ databases">
        <authorList>
            <person name="Broberg M."/>
        </authorList>
    </citation>
    <scope>NUCLEOTIDE SEQUENCE [LARGE SCALE GENOMIC DNA]</scope>
</reference>
<keyword evidence="2" id="KW-0812">Transmembrane</keyword>
<proteinExistence type="predicted"/>
<dbReference type="Proteomes" id="UP000766486">
    <property type="component" value="Unassembled WGS sequence"/>
</dbReference>
<sequence>MSVSAFVPMYEEVKWERTTESRISTVISLLPILPMSLKSRMAPFRPFGRTASMEDLTATKIKDAEQLLTSATQLPRPLSAGSGGLPVEGLTAASPPGLTKMGAGLLQQAEDATSNVASNAASTAASTLKASNIRNVLGSGQMATGPGINWRFASQGSSLIQGACEAASEGVNDTFERKAFVDGVTYLIRALPPNLDKRELEQVKAALPASLSLPSTEPAAGPRGISPPTTPGLPRSALHRSVQVVVVQLILFLHFLLPYLIQFFRAALTFERKFKVSEAVLDQGINLAGAFRRQCTNLVDAAVKVNDGKVGQGLSSVVTWVAKEVTRGITDGVGEGMVVTKLRDSASSIL</sequence>
<feature type="transmembrane region" description="Helical" evidence="2">
    <location>
        <begin position="245"/>
        <end position="268"/>
    </location>
</feature>
<keyword evidence="4" id="KW-1185">Reference proteome</keyword>
<feature type="region of interest" description="Disordered" evidence="1">
    <location>
        <begin position="213"/>
        <end position="232"/>
    </location>
</feature>
<dbReference type="EMBL" id="CABFNS010000765">
    <property type="protein sequence ID" value="VUC27220.1"/>
    <property type="molecule type" value="Genomic_DNA"/>
</dbReference>
<evidence type="ECO:0000256" key="2">
    <source>
        <dbReference type="SAM" id="Phobius"/>
    </source>
</evidence>
<evidence type="ECO:0000313" key="4">
    <source>
        <dbReference type="Proteomes" id="UP000766486"/>
    </source>
</evidence>
<evidence type="ECO:0000256" key="1">
    <source>
        <dbReference type="SAM" id="MobiDB-lite"/>
    </source>
</evidence>